<keyword evidence="2" id="KW-0175">Coiled coil</keyword>
<evidence type="ECO:0000256" key="2">
    <source>
        <dbReference type="SAM" id="Coils"/>
    </source>
</evidence>
<dbReference type="Gene3D" id="1.25.10.10">
    <property type="entry name" value="Leucine-rich Repeat Variant"/>
    <property type="match status" value="2"/>
</dbReference>
<dbReference type="InterPro" id="IPR006594">
    <property type="entry name" value="LisH"/>
</dbReference>
<dbReference type="GO" id="GO:0032367">
    <property type="term" value="P:intracellular cholesterol transport"/>
    <property type="evidence" value="ECO:0007669"/>
    <property type="project" value="InterPro"/>
</dbReference>
<gene>
    <name evidence="4" type="ORF">PYX00_007930</name>
</gene>
<dbReference type="InterPro" id="IPR016024">
    <property type="entry name" value="ARM-type_fold"/>
</dbReference>
<evidence type="ECO:0000313" key="4">
    <source>
        <dbReference type="EMBL" id="KAL0270558.1"/>
    </source>
</evidence>
<protein>
    <recommendedName>
        <fullName evidence="5">LisH domain-containing protein</fullName>
    </recommendedName>
</protein>
<dbReference type="SUPFAM" id="SSF48371">
    <property type="entry name" value="ARM repeat"/>
    <property type="match status" value="1"/>
</dbReference>
<feature type="compositionally biased region" description="Basic and acidic residues" evidence="3">
    <location>
        <begin position="135"/>
        <end position="152"/>
    </location>
</feature>
<dbReference type="GO" id="GO:0005802">
    <property type="term" value="C:trans-Golgi network"/>
    <property type="evidence" value="ECO:0007669"/>
    <property type="project" value="InterPro"/>
</dbReference>
<dbReference type="InterPro" id="IPR021133">
    <property type="entry name" value="HEAT_type_2"/>
</dbReference>
<dbReference type="SMART" id="SM00667">
    <property type="entry name" value="LisH"/>
    <property type="match status" value="1"/>
</dbReference>
<dbReference type="PROSITE" id="PS50077">
    <property type="entry name" value="HEAT_REPEAT"/>
    <property type="match status" value="1"/>
</dbReference>
<evidence type="ECO:0000256" key="1">
    <source>
        <dbReference type="PROSITE-ProRule" id="PRU00103"/>
    </source>
</evidence>
<organism evidence="4">
    <name type="scientific">Menopon gallinae</name>
    <name type="common">poultry shaft louse</name>
    <dbReference type="NCBI Taxonomy" id="328185"/>
    <lineage>
        <taxon>Eukaryota</taxon>
        <taxon>Metazoa</taxon>
        <taxon>Ecdysozoa</taxon>
        <taxon>Arthropoda</taxon>
        <taxon>Hexapoda</taxon>
        <taxon>Insecta</taxon>
        <taxon>Pterygota</taxon>
        <taxon>Neoptera</taxon>
        <taxon>Paraneoptera</taxon>
        <taxon>Psocodea</taxon>
        <taxon>Troctomorpha</taxon>
        <taxon>Phthiraptera</taxon>
        <taxon>Amblycera</taxon>
        <taxon>Menoponidae</taxon>
        <taxon>Menopon</taxon>
    </lineage>
</organism>
<feature type="region of interest" description="Disordered" evidence="3">
    <location>
        <begin position="358"/>
        <end position="382"/>
    </location>
</feature>
<accession>A0AAW2HMC4</accession>
<evidence type="ECO:0008006" key="5">
    <source>
        <dbReference type="Google" id="ProtNLM"/>
    </source>
</evidence>
<evidence type="ECO:0000256" key="3">
    <source>
        <dbReference type="SAM" id="MobiDB-lite"/>
    </source>
</evidence>
<feature type="repeat" description="HEAT" evidence="1">
    <location>
        <begin position="948"/>
        <end position="985"/>
    </location>
</feature>
<dbReference type="AlphaFoldDB" id="A0AAW2HMC4"/>
<dbReference type="EMBL" id="JARGDH010000004">
    <property type="protein sequence ID" value="KAL0270558.1"/>
    <property type="molecule type" value="Genomic_DNA"/>
</dbReference>
<dbReference type="PROSITE" id="PS50896">
    <property type="entry name" value="LISH"/>
    <property type="match status" value="1"/>
</dbReference>
<sequence>MNSVRSENALSCAGDSGNWYNDFADKLISGNFLLTALEFHAELIESGRELPRLKEFFSNPGNFENLASNRPEVTYSGGLPRSSSQATLDSLDLTRYSEDGERSNDDRVAVLEFELRKAKETIVALRTNLTVATETESKQKVQEKSKDTELNKSQKSTIKPHEQRALNFLINEYLLLHGYKLTSITFSDENESQDFDDWDDVGLNVGRPVELLSLYREGLKASGYSNTVLTNDIGCQTCVDEEKENLLSRITDLETEVEKLTNKISSMNEEFSKRLLAIDTQETIELESHISLSPDPEYFEIIDNVKSREGSETKSDKSNGDWTKIGDKLKRGSIEIKSDSLTNYESVSISDKNQSNLFENLTDVSENEGRGRKSEDTEIKTETSNLEDVTIDDSFQYAMTDPADAVIDADDQRETRCIEKNVLTKERASSLFNIFVNSRELSDKFKNEFLVDCDMNIPVYNSDQILTEWFYQTDLNYLSVNQIVDILSETVPKIVPNIILNKREEIMPLLILSVCLNPNSSVRDKLLNLLFNLKKKPQEDERRMILSALSIIAQIMGSGAVENEVLPQCWEQITHKYVERRMLVAESCFILAPHVSEAIRNSLVMSIAKQLLQDREENVRRGAVNILALLIVLTSDKEKFSQILDLSLQILNDESTAVTNAAKCVLYPALAQWSFSLKMVQSELFPKLLNKLKNERSLCVISVIETLLPFLIMTVADSECILKDLSRTVPPAGKRQEFCMLCKGLCDPLVFYKGSVGKVMGAFDYYTSNPDFETSDWPEVEWIWKIFIPALLESADAAGDDSFLLGIISCFRHLCLGLGKNITRYKIKPYLYEKIQQCENSIVAGEEYQYSVIPLYLVGVLSINTDDQKEMDVTLRKFVCVLPLCGVSLTPLHISVAYLSRYQQWQVLVLDGIWEGVAHQRPFVRSATAKLFQSVVSDIPEHLVSSKVLPALITLCSDPEVSVRTSSIPTLGMLTKCKDKAIKDKVYMTLQSVLQDNSNLNNTGLVIQLVKTMGKIYDNCDQHFREEVIVSQLYLIASQNQNKSNELIEVLTEVFATVSFSQNRLSHHCISTALLPGLRSLENICGQLNLSFRDQIDSMIKEVERRIATSKEPISKISSLPSPSESKRIIPNPVSTQVVVEDVKNRVTKIFNTKPNTLQNVSGIFKKKS</sequence>
<dbReference type="InterPro" id="IPR040362">
    <property type="entry name" value="RELCH"/>
</dbReference>
<dbReference type="PANTHER" id="PTHR32059">
    <property type="entry name" value="RAB11-BINDING PROTEIN RELCH"/>
    <property type="match status" value="1"/>
</dbReference>
<dbReference type="PANTHER" id="PTHR32059:SF0">
    <property type="entry name" value="RAB11-BINDING PROTEIN RELCH"/>
    <property type="match status" value="1"/>
</dbReference>
<feature type="compositionally biased region" description="Basic and acidic residues" evidence="3">
    <location>
        <begin position="367"/>
        <end position="381"/>
    </location>
</feature>
<proteinExistence type="predicted"/>
<reference evidence="4" key="1">
    <citation type="journal article" date="2024" name="Gigascience">
        <title>Chromosome-level genome of the poultry shaft louse Menopon gallinae provides insight into the host-switching and adaptive evolution of parasitic lice.</title>
        <authorList>
            <person name="Xu Y."/>
            <person name="Ma L."/>
            <person name="Liu S."/>
            <person name="Liang Y."/>
            <person name="Liu Q."/>
            <person name="He Z."/>
            <person name="Tian L."/>
            <person name="Duan Y."/>
            <person name="Cai W."/>
            <person name="Li H."/>
            <person name="Song F."/>
        </authorList>
    </citation>
    <scope>NUCLEOTIDE SEQUENCE</scope>
    <source>
        <strain evidence="4">Cailab_2023a</strain>
    </source>
</reference>
<feature type="region of interest" description="Disordered" evidence="3">
    <location>
        <begin position="135"/>
        <end position="157"/>
    </location>
</feature>
<dbReference type="GO" id="GO:0055037">
    <property type="term" value="C:recycling endosome"/>
    <property type="evidence" value="ECO:0007669"/>
    <property type="project" value="TreeGrafter"/>
</dbReference>
<comment type="caution">
    <text evidence="4">The sequence shown here is derived from an EMBL/GenBank/DDBJ whole genome shotgun (WGS) entry which is preliminary data.</text>
</comment>
<feature type="coiled-coil region" evidence="2">
    <location>
        <begin position="243"/>
        <end position="270"/>
    </location>
</feature>
<dbReference type="InterPro" id="IPR011989">
    <property type="entry name" value="ARM-like"/>
</dbReference>
<name>A0AAW2HMC4_9NEOP</name>